<dbReference type="Gene3D" id="2.20.200.10">
    <property type="entry name" value="Outer membrane efflux proteins (OEP)"/>
    <property type="match status" value="1"/>
</dbReference>
<dbReference type="Proteomes" id="UP001226084">
    <property type="component" value="Unassembled WGS sequence"/>
</dbReference>
<evidence type="ECO:0000256" key="7">
    <source>
        <dbReference type="ARBA" id="ARBA00023139"/>
    </source>
</evidence>
<gene>
    <name evidence="12" type="ORF">QE424_002352</name>
</gene>
<evidence type="ECO:0000256" key="5">
    <source>
        <dbReference type="ARBA" id="ARBA00022729"/>
    </source>
</evidence>
<keyword evidence="7 10" id="KW-0564">Palmitate</keyword>
<dbReference type="EMBL" id="JAUTAS010000001">
    <property type="protein sequence ID" value="MDQ1109193.1"/>
    <property type="molecule type" value="Genomic_DNA"/>
</dbReference>
<dbReference type="PANTHER" id="PTHR30203:SF20">
    <property type="entry name" value="MULTIDRUG RESISTANCE OUTER MEMBRANE PROTEIN MDTP-RELATED"/>
    <property type="match status" value="1"/>
</dbReference>
<feature type="coiled-coil region" evidence="11">
    <location>
        <begin position="234"/>
        <end position="268"/>
    </location>
</feature>
<evidence type="ECO:0000256" key="9">
    <source>
        <dbReference type="ARBA" id="ARBA00037313"/>
    </source>
</evidence>
<evidence type="ECO:0000256" key="3">
    <source>
        <dbReference type="ARBA" id="ARBA00022452"/>
    </source>
</evidence>
<dbReference type="RefSeq" id="WP_307107204.1">
    <property type="nucleotide sequence ID" value="NZ_JAUTAS010000001.1"/>
</dbReference>
<keyword evidence="8 10" id="KW-0449">Lipoprotein</keyword>
<dbReference type="InterPro" id="IPR003423">
    <property type="entry name" value="OMP_efflux"/>
</dbReference>
<sequence>MTSIPDRTSSLRPLRPALLSVLALALAACASTGGLQPHGQLLDADSLQTQRTLAGHTLSPSAFPATDWWRALNDPQLDALIAEGLQRNPGLEAADARLRQARAQIGTAHADRLPSVSASGGYTGVRLPESMVGDELGGSYAGSGQAYLSVSYGVDLWGGKRAAWEAAVDSGHAAAVDAQAARLNLSAGIAEAYAQLGYAWQLHDVASEELDRSQKTLDLTRQRRAAGIDSDLQTRQAEARIPAAQQQLQAAQQQIDEARTALAALVGQGPDRGLQIERPQPLNPLALQLPGVLPSELLGRRPDIVAARWRVEAAGREIDAAKAKFYPSLNLTALGGVVASEVDQLLKSGSTFAFIGPALSLPIFDGGRLRANLDKTDAQYDLAVADYNQSVVTALREVADQVNAVRSLADQAAAQAQAVSTARAAHALAQQRYKAGIGSYLDVLSVEAQLLQSQQQLASLQSRQILVSVRLSQALGGGFTPSGDTAMLATAPESTHS</sequence>
<organism evidence="12 13">
    <name type="scientific">Stenotrophomonas rhizophila</name>
    <dbReference type="NCBI Taxonomy" id="216778"/>
    <lineage>
        <taxon>Bacteria</taxon>
        <taxon>Pseudomonadati</taxon>
        <taxon>Pseudomonadota</taxon>
        <taxon>Gammaproteobacteria</taxon>
        <taxon>Lysobacterales</taxon>
        <taxon>Lysobacteraceae</taxon>
        <taxon>Stenotrophomonas</taxon>
    </lineage>
</organism>
<keyword evidence="4 10" id="KW-0812">Transmembrane</keyword>
<name>A0AAP5AJM7_9GAMM</name>
<dbReference type="GO" id="GO:0009279">
    <property type="term" value="C:cell outer membrane"/>
    <property type="evidence" value="ECO:0007669"/>
    <property type="project" value="UniProtKB-SubCell"/>
</dbReference>
<keyword evidence="5 10" id="KW-0732">Signal</keyword>
<dbReference type="Gene3D" id="1.20.1600.10">
    <property type="entry name" value="Outer membrane efflux proteins (OEP)"/>
    <property type="match status" value="1"/>
</dbReference>
<keyword evidence="3 10" id="KW-1134">Transmembrane beta strand</keyword>
<dbReference type="InterPro" id="IPR010131">
    <property type="entry name" value="MdtP/NodT-like"/>
</dbReference>
<evidence type="ECO:0000313" key="12">
    <source>
        <dbReference type="EMBL" id="MDQ1109193.1"/>
    </source>
</evidence>
<protein>
    <submittedName>
        <fullName evidence="12">NodT family efflux transporter outer membrane factor (OMF) lipoprotein</fullName>
    </submittedName>
</protein>
<dbReference type="GO" id="GO:0015562">
    <property type="term" value="F:efflux transmembrane transporter activity"/>
    <property type="evidence" value="ECO:0007669"/>
    <property type="project" value="InterPro"/>
</dbReference>
<evidence type="ECO:0000256" key="6">
    <source>
        <dbReference type="ARBA" id="ARBA00023136"/>
    </source>
</evidence>
<dbReference type="AlphaFoldDB" id="A0AAP5AJM7"/>
<comment type="similarity">
    <text evidence="2 10">Belongs to the outer membrane factor (OMF) (TC 1.B.17) family.</text>
</comment>
<evidence type="ECO:0000256" key="10">
    <source>
        <dbReference type="RuleBase" id="RU362097"/>
    </source>
</evidence>
<evidence type="ECO:0000256" key="1">
    <source>
        <dbReference type="ARBA" id="ARBA00004370"/>
    </source>
</evidence>
<dbReference type="SUPFAM" id="SSF56954">
    <property type="entry name" value="Outer membrane efflux proteins (OEP)"/>
    <property type="match status" value="1"/>
</dbReference>
<evidence type="ECO:0000256" key="8">
    <source>
        <dbReference type="ARBA" id="ARBA00023288"/>
    </source>
</evidence>
<feature type="chain" id="PRO_5042664954" evidence="10">
    <location>
        <begin position="31"/>
        <end position="497"/>
    </location>
</feature>
<proteinExistence type="inferred from homology"/>
<comment type="function">
    <text evidence="9">Could be involved in resistance to puromycin, acriflavine and tetraphenylarsonium chloride.</text>
</comment>
<keyword evidence="6 10" id="KW-0472">Membrane</keyword>
<keyword evidence="11" id="KW-0175">Coiled coil</keyword>
<comment type="caution">
    <text evidence="12">The sequence shown here is derived from an EMBL/GenBank/DDBJ whole genome shotgun (WGS) entry which is preliminary data.</text>
</comment>
<feature type="signal peptide" evidence="10">
    <location>
        <begin position="1"/>
        <end position="30"/>
    </location>
</feature>
<accession>A0AAP5AJM7</accession>
<evidence type="ECO:0000256" key="4">
    <source>
        <dbReference type="ARBA" id="ARBA00022692"/>
    </source>
</evidence>
<dbReference type="Pfam" id="PF02321">
    <property type="entry name" value="OEP"/>
    <property type="match status" value="2"/>
</dbReference>
<evidence type="ECO:0000256" key="11">
    <source>
        <dbReference type="SAM" id="Coils"/>
    </source>
</evidence>
<dbReference type="NCBIfam" id="TIGR01845">
    <property type="entry name" value="outer_NodT"/>
    <property type="match status" value="1"/>
</dbReference>
<evidence type="ECO:0000313" key="13">
    <source>
        <dbReference type="Proteomes" id="UP001226084"/>
    </source>
</evidence>
<dbReference type="PANTHER" id="PTHR30203">
    <property type="entry name" value="OUTER MEMBRANE CATION EFFLUX PROTEIN"/>
    <property type="match status" value="1"/>
</dbReference>
<evidence type="ECO:0000256" key="2">
    <source>
        <dbReference type="ARBA" id="ARBA00007613"/>
    </source>
</evidence>
<reference evidence="12" key="1">
    <citation type="submission" date="2023-07" db="EMBL/GenBank/DDBJ databases">
        <title>Functional and genomic diversity of the sorghum phyllosphere microbiome.</title>
        <authorList>
            <person name="Shade A."/>
        </authorList>
    </citation>
    <scope>NUCLEOTIDE SEQUENCE</scope>
    <source>
        <strain evidence="12">SORGH_AS_0457</strain>
    </source>
</reference>
<comment type="subcellular location">
    <subcellularLocation>
        <location evidence="10">Cell outer membrane</location>
        <topology evidence="10">Lipid-anchor</topology>
    </subcellularLocation>
    <subcellularLocation>
        <location evidence="1">Membrane</location>
    </subcellularLocation>
</comment>
<dbReference type="PROSITE" id="PS51257">
    <property type="entry name" value="PROKAR_LIPOPROTEIN"/>
    <property type="match status" value="1"/>
</dbReference>